<sequence>MCSKSVFHYLQVIIY</sequence>
<dbReference type="EMBL" id="GBRH01276246">
    <property type="protein sequence ID" value="JAD21649.1"/>
    <property type="molecule type" value="Transcribed_RNA"/>
</dbReference>
<accession>A0A0A8Y6H1</accession>
<name>A0A0A8Y6H1_ARUDO</name>
<organism evidence="1">
    <name type="scientific">Arundo donax</name>
    <name type="common">Giant reed</name>
    <name type="synonym">Donax arundinaceus</name>
    <dbReference type="NCBI Taxonomy" id="35708"/>
    <lineage>
        <taxon>Eukaryota</taxon>
        <taxon>Viridiplantae</taxon>
        <taxon>Streptophyta</taxon>
        <taxon>Embryophyta</taxon>
        <taxon>Tracheophyta</taxon>
        <taxon>Spermatophyta</taxon>
        <taxon>Magnoliopsida</taxon>
        <taxon>Liliopsida</taxon>
        <taxon>Poales</taxon>
        <taxon>Poaceae</taxon>
        <taxon>PACMAD clade</taxon>
        <taxon>Arundinoideae</taxon>
        <taxon>Arundineae</taxon>
        <taxon>Arundo</taxon>
    </lineage>
</organism>
<reference evidence="1" key="1">
    <citation type="submission" date="2014-09" db="EMBL/GenBank/DDBJ databases">
        <authorList>
            <person name="Magalhaes I.L.F."/>
            <person name="Oliveira U."/>
            <person name="Santos F.R."/>
            <person name="Vidigal T.H.D.A."/>
            <person name="Brescovit A.D."/>
            <person name="Santos A.J."/>
        </authorList>
    </citation>
    <scope>NUCLEOTIDE SEQUENCE</scope>
    <source>
        <tissue evidence="1">Shoot tissue taken approximately 20 cm above the soil surface</tissue>
    </source>
</reference>
<protein>
    <submittedName>
        <fullName evidence="1">Uncharacterized protein</fullName>
    </submittedName>
</protein>
<reference evidence="1" key="2">
    <citation type="journal article" date="2015" name="Data Brief">
        <title>Shoot transcriptome of the giant reed, Arundo donax.</title>
        <authorList>
            <person name="Barrero R.A."/>
            <person name="Guerrero F.D."/>
            <person name="Moolhuijzen P."/>
            <person name="Goolsby J.A."/>
            <person name="Tidwell J."/>
            <person name="Bellgard S.E."/>
            <person name="Bellgard M.I."/>
        </authorList>
    </citation>
    <scope>NUCLEOTIDE SEQUENCE</scope>
    <source>
        <tissue evidence="1">Shoot tissue taken approximately 20 cm above the soil surface</tissue>
    </source>
</reference>
<proteinExistence type="predicted"/>
<evidence type="ECO:0000313" key="1">
    <source>
        <dbReference type="EMBL" id="JAD21649.1"/>
    </source>
</evidence>